<keyword evidence="3" id="KW-1185">Reference proteome</keyword>
<sequence length="166" mass="19352">MENDFKTSLLSICELFEKHSIQYMIIGGTAVAYYGYYRQSTNMDGSISEKPDIDIWYNPSYENYFRIINALEDLGKDVTKYRSEKNPNPKRSYFKLEFADFTLDLLPEIRSKTSYSIANLRKKTVQYGGVNMYFIGLNDLIDDKKSNGRKKDIEDINELKNLSNND</sequence>
<accession>A0ABW9JYQ3</accession>
<comment type="caution">
    <text evidence="2">The sequence shown here is derived from an EMBL/GenBank/DDBJ whole genome shotgun (WGS) entry which is preliminary data.</text>
</comment>
<evidence type="ECO:0000313" key="2">
    <source>
        <dbReference type="EMBL" id="MFN1216123.1"/>
    </source>
</evidence>
<dbReference type="RefSeq" id="WP_409355808.1">
    <property type="nucleotide sequence ID" value="NZ_JBJXVJ010000001.1"/>
</dbReference>
<dbReference type="EMBL" id="JBJXVJ010000001">
    <property type="protein sequence ID" value="MFN1216123.1"/>
    <property type="molecule type" value="Genomic_DNA"/>
</dbReference>
<keyword evidence="1" id="KW-1133">Transmembrane helix</keyword>
<dbReference type="InterPro" id="IPR043519">
    <property type="entry name" value="NT_sf"/>
</dbReference>
<dbReference type="SUPFAM" id="SSF81301">
    <property type="entry name" value="Nucleotidyltransferase"/>
    <property type="match status" value="1"/>
</dbReference>
<keyword evidence="1" id="KW-0472">Membrane</keyword>
<proteinExistence type="predicted"/>
<gene>
    <name evidence="2" type="ORF">ACKW6Q_03965</name>
</gene>
<evidence type="ECO:0008006" key="4">
    <source>
        <dbReference type="Google" id="ProtNLM"/>
    </source>
</evidence>
<evidence type="ECO:0000256" key="1">
    <source>
        <dbReference type="SAM" id="Phobius"/>
    </source>
</evidence>
<dbReference type="Gene3D" id="3.30.460.40">
    <property type="match status" value="1"/>
</dbReference>
<reference evidence="2 3" key="1">
    <citation type="submission" date="2024-12" db="EMBL/GenBank/DDBJ databases">
        <title>Draft genome sequence of Chryseobacterium kwangjuense AG447.</title>
        <authorList>
            <person name="Cheptsov V.S."/>
            <person name="Belov A."/>
            <person name="Zavarzina A.G."/>
        </authorList>
    </citation>
    <scope>NUCLEOTIDE SEQUENCE [LARGE SCALE GENOMIC DNA]</scope>
    <source>
        <strain evidence="2 3">AG447</strain>
    </source>
</reference>
<dbReference type="Proteomes" id="UP001634154">
    <property type="component" value="Unassembled WGS sequence"/>
</dbReference>
<organism evidence="2 3">
    <name type="scientific">Chryseobacterium kwangjuense</name>
    <dbReference type="NCBI Taxonomy" id="267125"/>
    <lineage>
        <taxon>Bacteria</taxon>
        <taxon>Pseudomonadati</taxon>
        <taxon>Bacteroidota</taxon>
        <taxon>Flavobacteriia</taxon>
        <taxon>Flavobacteriales</taxon>
        <taxon>Weeksellaceae</taxon>
        <taxon>Chryseobacterium group</taxon>
        <taxon>Chryseobacterium</taxon>
    </lineage>
</organism>
<name>A0ABW9JYQ3_9FLAO</name>
<keyword evidence="1" id="KW-0812">Transmembrane</keyword>
<feature type="transmembrane region" description="Helical" evidence="1">
    <location>
        <begin position="20"/>
        <end position="37"/>
    </location>
</feature>
<protein>
    <recommendedName>
        <fullName evidence="4">Nucleotidyltransferase</fullName>
    </recommendedName>
</protein>
<evidence type="ECO:0000313" key="3">
    <source>
        <dbReference type="Proteomes" id="UP001634154"/>
    </source>
</evidence>